<dbReference type="RefSeq" id="WP_157892765.1">
    <property type="nucleotide sequence ID" value="NZ_JBHRTS010000004.1"/>
</dbReference>
<dbReference type="InterPro" id="IPR008220">
    <property type="entry name" value="HAT_MetX-like"/>
</dbReference>
<dbReference type="Gene3D" id="3.40.50.1820">
    <property type="entry name" value="alpha/beta hydrolase"/>
    <property type="match status" value="1"/>
</dbReference>
<dbReference type="Proteomes" id="UP001595533">
    <property type="component" value="Unassembled WGS sequence"/>
</dbReference>
<gene>
    <name evidence="3" type="ORF">ACFODZ_09130</name>
</gene>
<dbReference type="PANTHER" id="PTHR32268:SF11">
    <property type="entry name" value="HOMOSERINE O-ACETYLTRANSFERASE"/>
    <property type="match status" value="1"/>
</dbReference>
<evidence type="ECO:0000313" key="4">
    <source>
        <dbReference type="Proteomes" id="UP001595533"/>
    </source>
</evidence>
<dbReference type="InterPro" id="IPR000073">
    <property type="entry name" value="AB_hydrolase_1"/>
</dbReference>
<dbReference type="InterPro" id="IPR029058">
    <property type="entry name" value="AB_hydrolase_fold"/>
</dbReference>
<keyword evidence="4" id="KW-1185">Reference proteome</keyword>
<evidence type="ECO:0000313" key="3">
    <source>
        <dbReference type="EMBL" id="MFC3194401.1"/>
    </source>
</evidence>
<dbReference type="EMBL" id="JBHRTS010000004">
    <property type="protein sequence ID" value="MFC3194401.1"/>
    <property type="molecule type" value="Genomic_DNA"/>
</dbReference>
<dbReference type="GO" id="GO:0016787">
    <property type="term" value="F:hydrolase activity"/>
    <property type="evidence" value="ECO:0007669"/>
    <property type="project" value="UniProtKB-KW"/>
</dbReference>
<comment type="caution">
    <text evidence="3">The sequence shown here is derived from an EMBL/GenBank/DDBJ whole genome shotgun (WGS) entry which is preliminary data.</text>
</comment>
<dbReference type="SUPFAM" id="SSF53474">
    <property type="entry name" value="alpha/beta-Hydrolases"/>
    <property type="match status" value="1"/>
</dbReference>
<sequence length="331" mass="37039">MTFHRDISCTVPSFSLEMGGDSGVVEVGCCLWGSLSKPLHVVMGGISADRWAFDVPGERQGWWRVVAHDQAVLNTRDSAFLTFDYFCFPERVTNPPVLTPADQAQLLRGIQHTLQLPQFHAVIGSSFGGMVSLAFAARYPDALQQLICLAAADQNSVKSQAIRYLQRQLVQLGEASSSQGEHLKLARALAMIGYRGEQEFEHRFQSQQPGEALQQVSAYLNHHGEQFASRFPAHRYQQLSRAIDHHQVDVSYICVPTLLIGFDSDQMVPVNFIEQLHSKLNAPAELHILESLYGHDGFLLEADTINSIFHSFLSEYRYDLIERNSRCAGGY</sequence>
<proteinExistence type="predicted"/>
<keyword evidence="1" id="KW-0808">Transferase</keyword>
<dbReference type="Pfam" id="PF00561">
    <property type="entry name" value="Abhydrolase_1"/>
    <property type="match status" value="1"/>
</dbReference>
<keyword evidence="3" id="KW-0378">Hydrolase</keyword>
<reference evidence="4" key="1">
    <citation type="journal article" date="2019" name="Int. J. Syst. Evol. Microbiol.">
        <title>The Global Catalogue of Microorganisms (GCM) 10K type strain sequencing project: providing services to taxonomists for standard genome sequencing and annotation.</title>
        <authorList>
            <consortium name="The Broad Institute Genomics Platform"/>
            <consortium name="The Broad Institute Genome Sequencing Center for Infectious Disease"/>
            <person name="Wu L."/>
            <person name="Ma J."/>
        </authorList>
    </citation>
    <scope>NUCLEOTIDE SEQUENCE [LARGE SCALE GENOMIC DNA]</scope>
    <source>
        <strain evidence="4">KCTC 42953</strain>
    </source>
</reference>
<feature type="domain" description="AB hydrolase-1" evidence="2">
    <location>
        <begin position="102"/>
        <end position="301"/>
    </location>
</feature>
<evidence type="ECO:0000256" key="1">
    <source>
        <dbReference type="ARBA" id="ARBA00022679"/>
    </source>
</evidence>
<evidence type="ECO:0000259" key="2">
    <source>
        <dbReference type="Pfam" id="PF00561"/>
    </source>
</evidence>
<protein>
    <submittedName>
        <fullName evidence="3">Alpha/beta fold hydrolase</fullName>
    </submittedName>
</protein>
<organism evidence="3 4">
    <name type="scientific">Marinicella sediminis</name>
    <dbReference type="NCBI Taxonomy" id="1792834"/>
    <lineage>
        <taxon>Bacteria</taxon>
        <taxon>Pseudomonadati</taxon>
        <taxon>Pseudomonadota</taxon>
        <taxon>Gammaproteobacteria</taxon>
        <taxon>Lysobacterales</taxon>
        <taxon>Marinicellaceae</taxon>
        <taxon>Marinicella</taxon>
    </lineage>
</organism>
<name>A0ABV7J8F7_9GAMM</name>
<dbReference type="PANTHER" id="PTHR32268">
    <property type="entry name" value="HOMOSERINE O-ACETYLTRANSFERASE"/>
    <property type="match status" value="1"/>
</dbReference>
<accession>A0ABV7J8F7</accession>